<proteinExistence type="predicted"/>
<evidence type="ECO:0000313" key="3">
    <source>
        <dbReference type="Proteomes" id="UP000020595"/>
    </source>
</evidence>
<dbReference type="Proteomes" id="UP000020595">
    <property type="component" value="Unassembled WGS sequence"/>
</dbReference>
<keyword evidence="1" id="KW-0812">Transmembrane</keyword>
<name>A0A009IG71_ACIB9</name>
<dbReference type="EMBL" id="JEWH01000083">
    <property type="protein sequence ID" value="EXB03609.1"/>
    <property type="molecule type" value="Genomic_DNA"/>
</dbReference>
<keyword evidence="1" id="KW-0472">Membrane</keyword>
<protein>
    <submittedName>
        <fullName evidence="2">Uncharacterized protein</fullName>
    </submittedName>
</protein>
<gene>
    <name evidence="2" type="ORF">J512_3934</name>
</gene>
<feature type="transmembrane region" description="Helical" evidence="1">
    <location>
        <begin position="29"/>
        <end position="48"/>
    </location>
</feature>
<reference evidence="2 3" key="1">
    <citation type="submission" date="2014-02" db="EMBL/GenBank/DDBJ databases">
        <title>Comparative genomics and transcriptomics to identify genetic mechanisms underlying the emergence of carbapenem resistant Acinetobacter baumannii (CRAb).</title>
        <authorList>
            <person name="Harris A.D."/>
            <person name="Johnson K.J."/>
            <person name="George J."/>
            <person name="Shefchek K."/>
            <person name="Daugherty S.C."/>
            <person name="Parankush S."/>
            <person name="Sadzewicz L."/>
            <person name="Tallon L."/>
            <person name="Sengamalay N."/>
            <person name="Hazen T.H."/>
            <person name="Rasko D.A."/>
        </authorList>
    </citation>
    <scope>NUCLEOTIDE SEQUENCE [LARGE SCALE GENOMIC DNA]</scope>
    <source>
        <strain evidence="2 3">1295743</strain>
    </source>
</reference>
<evidence type="ECO:0000256" key="1">
    <source>
        <dbReference type="SAM" id="Phobius"/>
    </source>
</evidence>
<dbReference type="AlphaFoldDB" id="A0A009IG71"/>
<accession>A0A009IG71</accession>
<keyword evidence="1" id="KW-1133">Transmembrane helix</keyword>
<comment type="caution">
    <text evidence="2">The sequence shown here is derived from an EMBL/GenBank/DDBJ whole genome shotgun (WGS) entry which is preliminary data.</text>
</comment>
<evidence type="ECO:0000313" key="2">
    <source>
        <dbReference type="EMBL" id="EXB03609.1"/>
    </source>
</evidence>
<dbReference type="PATRIC" id="fig|1310613.3.peg.3763"/>
<sequence>MNKTDLNITKSETWLNAKFNFQSIRHRSVIMFKAMFFFSAGAMFGYCYKHYDEKVIESNKSK</sequence>
<organism evidence="2 3">
    <name type="scientific">Acinetobacter baumannii (strain 1295743)</name>
    <dbReference type="NCBI Taxonomy" id="1310613"/>
    <lineage>
        <taxon>Bacteria</taxon>
        <taxon>Pseudomonadati</taxon>
        <taxon>Pseudomonadota</taxon>
        <taxon>Gammaproteobacteria</taxon>
        <taxon>Moraxellales</taxon>
        <taxon>Moraxellaceae</taxon>
        <taxon>Acinetobacter</taxon>
        <taxon>Acinetobacter calcoaceticus/baumannii complex</taxon>
    </lineage>
</organism>